<evidence type="ECO:0000313" key="4">
    <source>
        <dbReference type="Proteomes" id="UP000249299"/>
    </source>
</evidence>
<comment type="similarity">
    <text evidence="1">Belongs to the PrpF family.</text>
</comment>
<dbReference type="PANTHER" id="PTHR43709">
    <property type="entry name" value="ACONITATE ISOMERASE-RELATED"/>
    <property type="match status" value="1"/>
</dbReference>
<dbReference type="Gene3D" id="3.10.310.10">
    <property type="entry name" value="Diaminopimelate Epimerase, Chain A, domain 1"/>
    <property type="match status" value="2"/>
</dbReference>
<dbReference type="EMBL" id="NPEV01000015">
    <property type="protein sequence ID" value="RAI27697.1"/>
    <property type="molecule type" value="Genomic_DNA"/>
</dbReference>
<name>A0A327JMZ4_9HYPH</name>
<evidence type="ECO:0000313" key="3">
    <source>
        <dbReference type="EMBL" id="RAI27697.1"/>
    </source>
</evidence>
<evidence type="ECO:0000256" key="1">
    <source>
        <dbReference type="ARBA" id="ARBA00007673"/>
    </source>
</evidence>
<organism evidence="3 4">
    <name type="scientific">Rhodobium orientis</name>
    <dbReference type="NCBI Taxonomy" id="34017"/>
    <lineage>
        <taxon>Bacteria</taxon>
        <taxon>Pseudomonadati</taxon>
        <taxon>Pseudomonadota</taxon>
        <taxon>Alphaproteobacteria</taxon>
        <taxon>Hyphomicrobiales</taxon>
        <taxon>Rhodobiaceae</taxon>
        <taxon>Rhodobium</taxon>
    </lineage>
</organism>
<gene>
    <name evidence="3" type="ORF">CH339_09100</name>
</gene>
<accession>A0A327JMZ4</accession>
<keyword evidence="2 3" id="KW-0413">Isomerase</keyword>
<dbReference type="Proteomes" id="UP000249299">
    <property type="component" value="Unassembled WGS sequence"/>
</dbReference>
<dbReference type="RefSeq" id="WP_111434045.1">
    <property type="nucleotide sequence ID" value="NZ_JACIGG010000018.1"/>
</dbReference>
<evidence type="ECO:0000256" key="2">
    <source>
        <dbReference type="ARBA" id="ARBA00023235"/>
    </source>
</evidence>
<comment type="caution">
    <text evidence="3">The sequence shown here is derived from an EMBL/GenBank/DDBJ whole genome shotgun (WGS) entry which is preliminary data.</text>
</comment>
<sequence length="365" mass="37884">MTQTAIPCLFMRGGTSRGLYFDRADLPADRETLSAVLLAALGAGHPLCIDGMGGSESVTTKVAMLSRSTSEDTDVDFFFAQISGNERRVDYAPTCGNILVGVGPAAIEMGLKAPKGAATSVDILATNTGARITEVVTTLDGRVVYDGDTAIAGVPGTAAPVLVKFRGVTGGKTGAMFPTGRTVEEIDGIPVTLIDVAMPMMIARAGDFGLTGYETKAELDENAAFFARMEPMRREAGRRIGLGDVAGKVVPKVGLLAPPRGAAHLSSRYFVPDACHPSHAVSGAICTAACLLSPGTVAEGLGPPPPPSPAAIRIEHAMGTMEVVMEYSRDADGALVVEAAGVIRTARLIMRGEVMVPRSVWDGNP</sequence>
<dbReference type="AlphaFoldDB" id="A0A327JMZ4"/>
<dbReference type="PANTHER" id="PTHR43709:SF2">
    <property type="entry name" value="DUF453 DOMAIN PROTEIN (AFU_ORTHOLOGUE AFUA_6G00360)"/>
    <property type="match status" value="1"/>
</dbReference>
<reference evidence="3 4" key="1">
    <citation type="submission" date="2017-07" db="EMBL/GenBank/DDBJ databases">
        <title>Draft Genome Sequences of Select Purple Nonsulfur Bacteria.</title>
        <authorList>
            <person name="Lasarre B."/>
            <person name="Mckinlay J.B."/>
        </authorList>
    </citation>
    <scope>NUCLEOTIDE SEQUENCE [LARGE SCALE GENOMIC DNA]</scope>
    <source>
        <strain evidence="3 4">DSM 11290</strain>
    </source>
</reference>
<protein>
    <submittedName>
        <fullName evidence="3">Isomerase</fullName>
    </submittedName>
</protein>
<dbReference type="InterPro" id="IPR007400">
    <property type="entry name" value="PrpF-like"/>
</dbReference>
<dbReference type="GO" id="GO:0016853">
    <property type="term" value="F:isomerase activity"/>
    <property type="evidence" value="ECO:0007669"/>
    <property type="project" value="UniProtKB-KW"/>
</dbReference>
<dbReference type="SUPFAM" id="SSF54506">
    <property type="entry name" value="Diaminopimelate epimerase-like"/>
    <property type="match status" value="2"/>
</dbReference>
<proteinExistence type="inferred from homology"/>
<dbReference type="OrthoDB" id="9779763at2"/>
<dbReference type="Pfam" id="PF04303">
    <property type="entry name" value="PrpF"/>
    <property type="match status" value="1"/>
</dbReference>
<keyword evidence="4" id="KW-1185">Reference proteome</keyword>